<keyword evidence="2 7" id="KW-0235">DNA replication</keyword>
<dbReference type="Proteomes" id="UP000017700">
    <property type="component" value="Chromosome"/>
</dbReference>
<dbReference type="SUPFAM" id="SSF56091">
    <property type="entry name" value="DNA ligase/mRNA capping enzyme, catalytic domain"/>
    <property type="match status" value="1"/>
</dbReference>
<protein>
    <recommendedName>
        <fullName evidence="7">DNA ligase B</fullName>
        <ecNumber evidence="7">6.5.1.2</ecNumber>
    </recommendedName>
    <alternativeName>
        <fullName evidence="7">Polydeoxyribonucleotide synthase [NAD(+)] B</fullName>
    </alternativeName>
</protein>
<evidence type="ECO:0000256" key="7">
    <source>
        <dbReference type="HAMAP-Rule" id="MF_01587"/>
    </source>
</evidence>
<dbReference type="PROSITE" id="PS01055">
    <property type="entry name" value="DNA_LIGASE_N1"/>
    <property type="match status" value="1"/>
</dbReference>
<evidence type="ECO:0000256" key="8">
    <source>
        <dbReference type="SAM" id="SignalP"/>
    </source>
</evidence>
<keyword evidence="12" id="KW-1185">Reference proteome</keyword>
<feature type="signal peptide" evidence="8">
    <location>
        <begin position="1"/>
        <end position="22"/>
    </location>
</feature>
<reference evidence="11 12" key="1">
    <citation type="journal article" date="2013" name="Genome Announc.">
        <title>Draft genome sequence of Serratia sp. strain ATCC 39006, a model bacterium for analysis of the biosynthesis and regulation of prodigiosin, a carbapenem, and gas vesicles.</title>
        <authorList>
            <person name="Fineran P.C."/>
            <person name="Iglesias Cans M.C."/>
            <person name="Ramsay J.P."/>
            <person name="Wilf N.M."/>
            <person name="Cossyleon D."/>
            <person name="McNeil M.B."/>
            <person name="Williamson N.R."/>
            <person name="Monson R.E."/>
            <person name="Becher S.A."/>
            <person name="Stanton J.A."/>
            <person name="Brugger K."/>
            <person name="Brown S.D."/>
            <person name="Salmond G.P."/>
        </authorList>
    </citation>
    <scope>NUCLEOTIDE SEQUENCE [LARGE SCALE GENOMIC DNA]</scope>
    <source>
        <strain evidence="11">ATCC 39006</strain>
        <strain evidence="12">ATCC 39006 / SC 11482</strain>
    </source>
</reference>
<evidence type="ECO:0000313" key="10">
    <source>
        <dbReference type="EMBL" id="AUG98723.1"/>
    </source>
</evidence>
<keyword evidence="3 7" id="KW-0227">DNA damage</keyword>
<dbReference type="STRING" id="104623.Ser39006_00533"/>
<dbReference type="GO" id="GO:0006260">
    <property type="term" value="P:DNA replication"/>
    <property type="evidence" value="ECO:0007669"/>
    <property type="project" value="UniProtKB-KW"/>
</dbReference>
<keyword evidence="8" id="KW-0732">Signal</keyword>
<dbReference type="GO" id="GO:0003911">
    <property type="term" value="F:DNA ligase (NAD+) activity"/>
    <property type="evidence" value="ECO:0007669"/>
    <property type="project" value="UniProtKB-UniRule"/>
</dbReference>
<dbReference type="InterPro" id="IPR010994">
    <property type="entry name" value="RuvA_2-like"/>
</dbReference>
<evidence type="ECO:0000313" key="13">
    <source>
        <dbReference type="Proteomes" id="UP000233778"/>
    </source>
</evidence>
<dbReference type="Pfam" id="PF03120">
    <property type="entry name" value="OB_DNA_ligase"/>
    <property type="match status" value="1"/>
</dbReference>
<dbReference type="Proteomes" id="UP000233778">
    <property type="component" value="Chromosome"/>
</dbReference>
<dbReference type="InterPro" id="IPR004150">
    <property type="entry name" value="NAD_DNA_ligase_OB"/>
</dbReference>
<accession>A0A2I5TEP4</accession>
<organism evidence="11 12">
    <name type="scientific">Serratia sp. (strain ATCC 39006)</name>
    <name type="common">Prodigiosinella confusarubida</name>
    <dbReference type="NCBI Taxonomy" id="104623"/>
    <lineage>
        <taxon>Bacteria</taxon>
        <taxon>Pseudomonadati</taxon>
        <taxon>Pseudomonadota</taxon>
        <taxon>Gammaproteobacteria</taxon>
        <taxon>Enterobacterales</taxon>
        <taxon>Pectobacteriaceae</taxon>
        <taxon>Prodigiosinella</taxon>
    </lineage>
</organism>
<dbReference type="EC" id="6.5.1.2" evidence="7"/>
<gene>
    <name evidence="7" type="primary">ligB</name>
    <name evidence="10" type="ORF">CWC46_02115</name>
    <name evidence="11" type="ORF">Ser39006_002115</name>
</gene>
<dbReference type="InterPro" id="IPR013839">
    <property type="entry name" value="DNAligase_adenylation"/>
</dbReference>
<dbReference type="PANTHER" id="PTHR47810">
    <property type="entry name" value="DNA LIGASE"/>
    <property type="match status" value="1"/>
</dbReference>
<dbReference type="KEGG" id="sera:Ser39006_002115"/>
<dbReference type="Gene3D" id="3.30.470.30">
    <property type="entry name" value="DNA ligase/mRNA capping enzyme"/>
    <property type="match status" value="1"/>
</dbReference>
<dbReference type="InterPro" id="IPR020923">
    <property type="entry name" value="DNA_ligase_B"/>
</dbReference>
<sequence>MKYGYWMVTTLLTGLLSLSAMASMSCPDWASTQANHEIEILEQQLAHWDKAYYESGQSLVDDEIYDQLRKKLAVWQGCFQPQAVPFPVHLPDDGKKSHPVAHTGLKKLTEVNELRQWIAQHDNLWIQPKIDGVAVTLVYVQGRLVSAVSRGNGLKGEDWTEKVRQMPSVPQQIGDTQKSLVLQGELYLQVKEHRQSQAGGINARSIVAGEMRRKQPSSVLSQIGIFIWEWPDGPDAMPQRLMQLRQMGFGLTAEYTHAISMLSEAETWRDNWYRAPLPFVTDGVVIRQEKEPQGRYWQNTPADWAIAWKYPLVSQVTNVNGVDFEIGRTGKITVVLNLEPLHLDDKSVSRVNVGSVSRWQQWDVLPGDQVSISLAGQGIPRLDKVVWRSSVRQPVEAPEQSLFNDFSCFQWSLVCQSQFLSRLVWLSGNFGLNIKGVSNGMWRRFMQQGKLPDILSWLTLSQQQIGSFAGVGEKQAARIYQRFQLTRQQPLQLWLQALGIPVPRAALKALDERSWQQLQRRTTEEWRQFQGIGVKRAQRIREFLYHPEIVRFINWLIQQGIK</sequence>
<feature type="chain" id="PRO_5033760991" description="DNA ligase B" evidence="8">
    <location>
        <begin position="23"/>
        <end position="562"/>
    </location>
</feature>
<dbReference type="HAMAP" id="MF_01587">
    <property type="entry name" value="DNA_ligase_B"/>
    <property type="match status" value="1"/>
</dbReference>
<evidence type="ECO:0000313" key="11">
    <source>
        <dbReference type="EMBL" id="AUH03038.1"/>
    </source>
</evidence>
<comment type="catalytic activity">
    <reaction evidence="6 7">
        <text>NAD(+) + (deoxyribonucleotide)n-3'-hydroxyl + 5'-phospho-(deoxyribonucleotide)m = (deoxyribonucleotide)n+m + AMP + beta-nicotinamide D-nucleotide.</text>
        <dbReference type="EC" id="6.5.1.2"/>
    </reaction>
</comment>
<keyword evidence="4 7" id="KW-0520">NAD</keyword>
<dbReference type="Pfam" id="PF01653">
    <property type="entry name" value="DNA_ligase_aden"/>
    <property type="match status" value="1"/>
</dbReference>
<evidence type="ECO:0000256" key="3">
    <source>
        <dbReference type="ARBA" id="ARBA00022763"/>
    </source>
</evidence>
<reference evidence="11" key="4">
    <citation type="submission" date="2017-11" db="EMBL/GenBank/DDBJ databases">
        <title>Complete genome sequence of Serratia sp. ATCC 39006.</title>
        <authorList>
            <person name="Hampton H.G."/>
            <person name="Jackson S.A."/>
            <person name="Jauregui R."/>
            <person name="Poulter G.T.M."/>
            <person name="Salmond G.P.C."/>
            <person name="Fineran P.C."/>
        </authorList>
    </citation>
    <scope>NUCLEOTIDE SEQUENCE</scope>
    <source>
        <strain evidence="11">ATCC 39006</strain>
    </source>
</reference>
<feature type="active site" description="N6-AMP-lysine intermediate" evidence="7">
    <location>
        <position position="129"/>
    </location>
</feature>
<dbReference type="KEGG" id="serq:CWC46_02115"/>
<dbReference type="PANTHER" id="PTHR47810:SF1">
    <property type="entry name" value="DNA LIGASE B"/>
    <property type="match status" value="1"/>
</dbReference>
<dbReference type="Gene3D" id="1.10.287.610">
    <property type="entry name" value="Helix hairpin bin"/>
    <property type="match status" value="1"/>
</dbReference>
<keyword evidence="5 7" id="KW-0234">DNA repair</keyword>
<name>A0A2I5TEP4_SERS3</name>
<evidence type="ECO:0000259" key="9">
    <source>
        <dbReference type="SMART" id="SM00532"/>
    </source>
</evidence>
<evidence type="ECO:0000313" key="12">
    <source>
        <dbReference type="Proteomes" id="UP000017700"/>
    </source>
</evidence>
<dbReference type="RefSeq" id="WP_021013808.1">
    <property type="nucleotide sequence ID" value="NZ_CP025084.1"/>
</dbReference>
<dbReference type="NCBIfam" id="NF005987">
    <property type="entry name" value="PRK08097.1"/>
    <property type="match status" value="1"/>
</dbReference>
<proteinExistence type="inferred from homology"/>
<evidence type="ECO:0000256" key="1">
    <source>
        <dbReference type="ARBA" id="ARBA00022598"/>
    </source>
</evidence>
<evidence type="ECO:0000256" key="2">
    <source>
        <dbReference type="ARBA" id="ARBA00022705"/>
    </source>
</evidence>
<dbReference type="GO" id="GO:0006281">
    <property type="term" value="P:DNA repair"/>
    <property type="evidence" value="ECO:0007669"/>
    <property type="project" value="UniProtKB-KW"/>
</dbReference>
<evidence type="ECO:0000256" key="4">
    <source>
        <dbReference type="ARBA" id="ARBA00023027"/>
    </source>
</evidence>
<feature type="domain" description="NAD-dependent DNA ligase N-terminal" evidence="9">
    <location>
        <begin position="33"/>
        <end position="431"/>
    </location>
</feature>
<dbReference type="InterPro" id="IPR012340">
    <property type="entry name" value="NA-bd_OB-fold"/>
</dbReference>
<dbReference type="PIRSF" id="PIRSF001604">
    <property type="entry name" value="LigA"/>
    <property type="match status" value="1"/>
</dbReference>
<keyword evidence="1 7" id="KW-0436">Ligase</keyword>
<dbReference type="SMART" id="SM00532">
    <property type="entry name" value="LIGANc"/>
    <property type="match status" value="1"/>
</dbReference>
<dbReference type="PROSITE" id="PS51257">
    <property type="entry name" value="PROKAR_LIPOPROTEIN"/>
    <property type="match status" value="1"/>
</dbReference>
<evidence type="ECO:0000256" key="5">
    <source>
        <dbReference type="ARBA" id="ARBA00023204"/>
    </source>
</evidence>
<dbReference type="OrthoDB" id="9759736at2"/>
<dbReference type="Gene3D" id="2.40.50.140">
    <property type="entry name" value="Nucleic acid-binding proteins"/>
    <property type="match status" value="1"/>
</dbReference>
<comment type="similarity">
    <text evidence="7">Belongs to the NAD-dependent DNA ligase family. LigB subfamily.</text>
</comment>
<comment type="function">
    <text evidence="7">Catalyzes the formation of phosphodiester linkages between 5'-phosphoryl and 3'-hydroxyl groups in double-stranded DNA using NAD as a coenzyme and as the energy source for the reaction.</text>
</comment>
<dbReference type="SUPFAM" id="SSF50249">
    <property type="entry name" value="Nucleic acid-binding proteins"/>
    <property type="match status" value="1"/>
</dbReference>
<dbReference type="AlphaFoldDB" id="A0A2I5TEP4"/>
<dbReference type="InterPro" id="IPR013840">
    <property type="entry name" value="DNAligase_N"/>
</dbReference>
<dbReference type="InterPro" id="IPR001679">
    <property type="entry name" value="DNA_ligase"/>
</dbReference>
<reference evidence="11" key="2">
    <citation type="submission" date="2013-09" db="EMBL/GenBank/DDBJ databases">
        <authorList>
            <person name="Wang G."/>
            <person name="Yang Y."/>
            <person name="Su Y."/>
        </authorList>
    </citation>
    <scope>NUCLEOTIDE SEQUENCE</scope>
    <source>
        <strain evidence="11">ATCC 39006</strain>
    </source>
</reference>
<evidence type="ECO:0000256" key="6">
    <source>
        <dbReference type="ARBA" id="ARBA00034005"/>
    </source>
</evidence>
<dbReference type="EMBL" id="CP025084">
    <property type="protein sequence ID" value="AUH03038.1"/>
    <property type="molecule type" value="Genomic_DNA"/>
</dbReference>
<dbReference type="SUPFAM" id="SSF47781">
    <property type="entry name" value="RuvA domain 2-like"/>
    <property type="match status" value="1"/>
</dbReference>
<dbReference type="InterPro" id="IPR050326">
    <property type="entry name" value="NAD_dep_DNA_ligaseB"/>
</dbReference>
<dbReference type="Gene3D" id="1.10.150.20">
    <property type="entry name" value="5' to 3' exonuclease, C-terminal subdomain"/>
    <property type="match status" value="1"/>
</dbReference>
<reference evidence="10 13" key="3">
    <citation type="submission" date="2017-11" db="EMBL/GenBank/DDBJ databases">
        <title>Complete genome sequence of Serratia sp. ATCC 39006 LacA.</title>
        <authorList>
            <person name="Hampton H.G."/>
            <person name="Jackson S.A."/>
            <person name="Jauregui R."/>
            <person name="Poulter G.T.M."/>
            <person name="Salmond G.P.C."/>
            <person name="Fineran P.C."/>
        </authorList>
    </citation>
    <scope>NUCLEOTIDE SEQUENCE [LARGE SCALE GENOMIC DNA]</scope>
    <source>
        <strain evidence="10 13">ATCC 39006</strain>
    </source>
</reference>
<dbReference type="EMBL" id="CP025085">
    <property type="protein sequence ID" value="AUG98723.1"/>
    <property type="molecule type" value="Genomic_DNA"/>
</dbReference>
<dbReference type="InterPro" id="IPR018239">
    <property type="entry name" value="DNA_ligase_AS"/>
</dbReference>